<evidence type="ECO:0000256" key="2">
    <source>
        <dbReference type="SAM" id="MobiDB-lite"/>
    </source>
</evidence>
<dbReference type="SUPFAM" id="SSF48403">
    <property type="entry name" value="Ankyrin repeat"/>
    <property type="match status" value="1"/>
</dbReference>
<dbReference type="PROSITE" id="PS51257">
    <property type="entry name" value="PROKAR_LIPOPROTEIN"/>
    <property type="match status" value="1"/>
</dbReference>
<dbReference type="EMBL" id="JBHTCR010000016">
    <property type="protein sequence ID" value="MFC7348900.1"/>
    <property type="molecule type" value="Genomic_DNA"/>
</dbReference>
<dbReference type="SMART" id="SM00248">
    <property type="entry name" value="ANK"/>
    <property type="match status" value="4"/>
</dbReference>
<dbReference type="PROSITE" id="PS50297">
    <property type="entry name" value="ANK_REP_REGION"/>
    <property type="match status" value="2"/>
</dbReference>
<accession>A0ABW2M672</accession>
<dbReference type="Pfam" id="PF13637">
    <property type="entry name" value="Ank_4"/>
    <property type="match status" value="1"/>
</dbReference>
<dbReference type="InterPro" id="IPR002110">
    <property type="entry name" value="Ankyrin_rpt"/>
</dbReference>
<evidence type="ECO:0000313" key="4">
    <source>
        <dbReference type="Proteomes" id="UP001596550"/>
    </source>
</evidence>
<feature type="repeat" description="ANK" evidence="1">
    <location>
        <begin position="76"/>
        <end position="108"/>
    </location>
</feature>
<keyword evidence="4" id="KW-1185">Reference proteome</keyword>
<comment type="caution">
    <text evidence="3">The sequence shown here is derived from an EMBL/GenBank/DDBJ whole genome shotgun (WGS) entry which is preliminary data.</text>
</comment>
<sequence>MKKIIFLIFFTMTLFSCQDTRSRKTQNKEQYPPQKLFEGAQLDAAQKIFNEDNSGLGKELKDNPTVVNQLSDVKNYGYTLLMYASILENLEAMKILLDNGADPNIVIPHRFMTPLSHAVGTNNYEMAKLLFNYKANPNPAVGNSPLRAAMFLGNEQTEKKMIDFLLNNGADINHISYLGDNIMEAAARSNIETAQYLMEKGGSPKIKGTEFSPMALYLDSQDKKGTKVKNSKNASYFDKISLFKKQLTEKYNIVFPVKRDEKTEAELNVKLYENLSEKDKKTVNFNNNYGENRYKKDKEMAAQ</sequence>
<feature type="region of interest" description="Disordered" evidence="2">
    <location>
        <begin position="283"/>
        <end position="303"/>
    </location>
</feature>
<dbReference type="InterPro" id="IPR036770">
    <property type="entry name" value="Ankyrin_rpt-contain_sf"/>
</dbReference>
<dbReference type="Gene3D" id="1.25.40.20">
    <property type="entry name" value="Ankyrin repeat-containing domain"/>
    <property type="match status" value="1"/>
</dbReference>
<dbReference type="PROSITE" id="PS50088">
    <property type="entry name" value="ANK_REPEAT"/>
    <property type="match status" value="2"/>
</dbReference>
<dbReference type="PANTHER" id="PTHR46224:SF64">
    <property type="entry name" value="IQ MOTIF AND ANKYRIN REPEAT DOMAIN-CONTAINING PROTEIN 1"/>
    <property type="match status" value="1"/>
</dbReference>
<organism evidence="3 4">
    <name type="scientific">Chryseobacterium zhengzhouense</name>
    <dbReference type="NCBI Taxonomy" id="1636086"/>
    <lineage>
        <taxon>Bacteria</taxon>
        <taxon>Pseudomonadati</taxon>
        <taxon>Bacteroidota</taxon>
        <taxon>Flavobacteriia</taxon>
        <taxon>Flavobacteriales</taxon>
        <taxon>Weeksellaceae</taxon>
        <taxon>Chryseobacterium group</taxon>
        <taxon>Chryseobacterium</taxon>
    </lineage>
</organism>
<dbReference type="Proteomes" id="UP001596550">
    <property type="component" value="Unassembled WGS sequence"/>
</dbReference>
<dbReference type="RefSeq" id="WP_378183505.1">
    <property type="nucleotide sequence ID" value="NZ_JBHTCR010000016.1"/>
</dbReference>
<feature type="repeat" description="ANK" evidence="1">
    <location>
        <begin position="141"/>
        <end position="177"/>
    </location>
</feature>
<evidence type="ECO:0000256" key="1">
    <source>
        <dbReference type="PROSITE-ProRule" id="PRU00023"/>
    </source>
</evidence>
<feature type="compositionally biased region" description="Basic and acidic residues" evidence="2">
    <location>
        <begin position="292"/>
        <end position="303"/>
    </location>
</feature>
<keyword evidence="1" id="KW-0040">ANK repeat</keyword>
<proteinExistence type="predicted"/>
<name>A0ABW2M672_9FLAO</name>
<evidence type="ECO:0000313" key="3">
    <source>
        <dbReference type="EMBL" id="MFC7348900.1"/>
    </source>
</evidence>
<dbReference type="Pfam" id="PF00023">
    <property type="entry name" value="Ank"/>
    <property type="match status" value="1"/>
</dbReference>
<dbReference type="PANTHER" id="PTHR46224">
    <property type="entry name" value="ANKYRIN REPEAT FAMILY PROTEIN"/>
    <property type="match status" value="1"/>
</dbReference>
<protein>
    <submittedName>
        <fullName evidence="3">Ankyrin repeat domain-containing protein</fullName>
    </submittedName>
</protein>
<dbReference type="InterPro" id="IPR051616">
    <property type="entry name" value="Cul2-RING_E3_ligase_SR"/>
</dbReference>
<gene>
    <name evidence="3" type="ORF">ACFQO9_19455</name>
</gene>
<reference evidence="4" key="1">
    <citation type="journal article" date="2019" name="Int. J. Syst. Evol. Microbiol.">
        <title>The Global Catalogue of Microorganisms (GCM) 10K type strain sequencing project: providing services to taxonomists for standard genome sequencing and annotation.</title>
        <authorList>
            <consortium name="The Broad Institute Genomics Platform"/>
            <consortium name="The Broad Institute Genome Sequencing Center for Infectious Disease"/>
            <person name="Wu L."/>
            <person name="Ma J."/>
        </authorList>
    </citation>
    <scope>NUCLEOTIDE SEQUENCE [LARGE SCALE GENOMIC DNA]</scope>
    <source>
        <strain evidence="4">CCUG 54781</strain>
    </source>
</reference>